<dbReference type="SMART" id="SM00710">
    <property type="entry name" value="PbH1"/>
    <property type="match status" value="5"/>
</dbReference>
<evidence type="ECO:0000259" key="2">
    <source>
        <dbReference type="Pfam" id="PF13229"/>
    </source>
</evidence>
<feature type="domain" description="Right handed beta helix" evidence="2">
    <location>
        <begin position="590"/>
        <end position="747"/>
    </location>
</feature>
<dbReference type="InterPro" id="IPR006626">
    <property type="entry name" value="PbH1"/>
</dbReference>
<reference evidence="4 5" key="1">
    <citation type="journal article" date="2003" name="Int. J. Syst. Evol. Microbiol.">
        <title>Bacillus nealsonii sp. nov., isolated from a spacecraft-assembly facility, whose spores are gamma-radiation resistant.</title>
        <authorList>
            <person name="Venkateswaran K."/>
            <person name="Kempf M."/>
            <person name="Chen F."/>
            <person name="Satomi M."/>
            <person name="Nicholson W."/>
            <person name="Kern R."/>
        </authorList>
    </citation>
    <scope>NUCLEOTIDE SEQUENCE [LARGE SCALE GENOMIC DNA]</scope>
    <source>
        <strain evidence="4 5">FO-92</strain>
    </source>
</reference>
<keyword evidence="5" id="KW-1185">Reference proteome</keyword>
<name>A0A2N0Z365_9BACI</name>
<feature type="domain" description="Tail spike" evidence="1">
    <location>
        <begin position="91"/>
        <end position="327"/>
    </location>
</feature>
<dbReference type="SUPFAM" id="SSF51126">
    <property type="entry name" value="Pectin lyase-like"/>
    <property type="match status" value="1"/>
</dbReference>
<dbReference type="Gene3D" id="2.160.20.10">
    <property type="entry name" value="Single-stranded right-handed beta-helix, Pectin lyase-like"/>
    <property type="match status" value="1"/>
</dbReference>
<comment type="caution">
    <text evidence="4">The sequence shown here is derived from an EMBL/GenBank/DDBJ whole genome shotgun (WGS) entry which is preliminary data.</text>
</comment>
<dbReference type="InterPro" id="IPR012334">
    <property type="entry name" value="Pectin_lyas_fold"/>
</dbReference>
<sequence length="778" mass="86979">MDLYIKSLTGQIEMLTNYEVARKFSEDGKKQITVSITKTENNLHSFPLVINENILMYGEDQYVIKQHAESTVGKSTSINCTAVHKMFEDFNHNYIYEQITGTYSISSLLEFAAAGTGYSFIVDTTDLKSEISVENFGDGNTQNLFKTIQDLFGVEFDVRGTNIYIGKEVGDKTDYQFRYLLNIDGPQKEIDTSSLKTYIRAFGQKYSDGTYVAQTEYTSPLAAVYGIRHADPIRDDQISDNDTLLEQCKSTLTDSIEMFIKLTATEIKELGWKKVNRGDYVWCIIDPFDLFVYIRVVEIEDYSNKYKDAVYTFGAIKNDAKKIIANFNKSNKVISTVIDTTTKKVKDTALSSNVKSALSKANSISDIVGDITILPSWAQESLAYAVSKMYDSFTEINVKQPPYNLSGNSANEMAKLQSLFDLARDNGSVYLYFPEGIYGMSGYLRLYSNTFVRMHNKATIKRLGSGYKVFVNGELGNANYATGYNGEGNIHFVGGCIDCNAFENPLSAEKGTTAFDLSHGKNISFTGVEMKNNQNGHFVQVASCSNVLFNGCYIHDVNHLDSEYMNCEAIQIEVATDVSFPSFGGYDSTTSQNIRIIDCNFENLIRGIGTHGYPAAENGLPSIYCSDIVIERCQFKNIVDNAISLLAYKRVTVQNVHVEDIGGYALWTRYLYDSSIDKFSCDHTGKSGIYMQYSDDIEFGKLTLENTCENEGYSAIRLDNAHNNVFRNPVVKGSAHNWAFFATACENNRLYDYNFDIGIVGMIGGDSLPLSPSFSEIT</sequence>
<dbReference type="InterPro" id="IPR044051">
    <property type="entry name" value="Prophage_tail_N"/>
</dbReference>
<dbReference type="Gene3D" id="3.55.50.40">
    <property type="match status" value="1"/>
</dbReference>
<accession>A0A2N0Z365</accession>
<dbReference type="EMBL" id="PISE01000017">
    <property type="protein sequence ID" value="PKG23950.1"/>
    <property type="molecule type" value="Genomic_DNA"/>
</dbReference>
<dbReference type="Pfam" id="PF18994">
    <property type="entry name" value="Prophage_tailD1"/>
    <property type="match status" value="1"/>
</dbReference>
<evidence type="ECO:0000313" key="4">
    <source>
        <dbReference type="EMBL" id="PKG23950.1"/>
    </source>
</evidence>
<dbReference type="InterPro" id="IPR010572">
    <property type="entry name" value="Tail_dom"/>
</dbReference>
<dbReference type="AlphaFoldDB" id="A0A2N0Z365"/>
<dbReference type="RefSeq" id="WP_101176913.1">
    <property type="nucleotide sequence ID" value="NZ_PISE01000017.1"/>
</dbReference>
<evidence type="ECO:0000313" key="5">
    <source>
        <dbReference type="Proteomes" id="UP000233375"/>
    </source>
</evidence>
<organism evidence="4 5">
    <name type="scientific">Niallia nealsonii</name>
    <dbReference type="NCBI Taxonomy" id="115979"/>
    <lineage>
        <taxon>Bacteria</taxon>
        <taxon>Bacillati</taxon>
        <taxon>Bacillota</taxon>
        <taxon>Bacilli</taxon>
        <taxon>Bacillales</taxon>
        <taxon>Bacillaceae</taxon>
        <taxon>Niallia</taxon>
    </lineage>
</organism>
<gene>
    <name evidence="4" type="ORF">CWS01_09280</name>
</gene>
<feature type="domain" description="Prophage endopeptidase tail N-terminal" evidence="3">
    <location>
        <begin position="9"/>
        <end position="84"/>
    </location>
</feature>
<evidence type="ECO:0000259" key="1">
    <source>
        <dbReference type="Pfam" id="PF06605"/>
    </source>
</evidence>
<dbReference type="Proteomes" id="UP000233375">
    <property type="component" value="Unassembled WGS sequence"/>
</dbReference>
<dbReference type="InterPro" id="IPR011050">
    <property type="entry name" value="Pectin_lyase_fold/virulence"/>
</dbReference>
<dbReference type="InterPro" id="IPR039448">
    <property type="entry name" value="Beta_helix"/>
</dbReference>
<proteinExistence type="predicted"/>
<dbReference type="Pfam" id="PF06605">
    <property type="entry name" value="Prophage_tail"/>
    <property type="match status" value="1"/>
</dbReference>
<dbReference type="OrthoDB" id="2869160at2"/>
<dbReference type="Pfam" id="PF13229">
    <property type="entry name" value="Beta_helix"/>
    <property type="match status" value="1"/>
</dbReference>
<dbReference type="Gene3D" id="6.20.110.10">
    <property type="match status" value="1"/>
</dbReference>
<protein>
    <submittedName>
        <fullName evidence="4">Uncharacterized protein</fullName>
    </submittedName>
</protein>
<evidence type="ECO:0000259" key="3">
    <source>
        <dbReference type="Pfam" id="PF18994"/>
    </source>
</evidence>